<dbReference type="Proteomes" id="UP000265520">
    <property type="component" value="Unassembled WGS sequence"/>
</dbReference>
<dbReference type="GO" id="GO:0016874">
    <property type="term" value="F:ligase activity"/>
    <property type="evidence" value="ECO:0007669"/>
    <property type="project" value="UniProtKB-KW"/>
</dbReference>
<dbReference type="AlphaFoldDB" id="A0A392MFD5"/>
<gene>
    <name evidence="1" type="ORF">A2U01_0005812</name>
</gene>
<sequence length="77" mass="8998">MGQSEQIIRLWKVKIEAILFQQKCAEALMGEALMSVNLVQSKKSGMMDKTWSVVIQCLRDKRLMEIAKEKVSLERRW</sequence>
<organism evidence="1 2">
    <name type="scientific">Trifolium medium</name>
    <dbReference type="NCBI Taxonomy" id="97028"/>
    <lineage>
        <taxon>Eukaryota</taxon>
        <taxon>Viridiplantae</taxon>
        <taxon>Streptophyta</taxon>
        <taxon>Embryophyta</taxon>
        <taxon>Tracheophyta</taxon>
        <taxon>Spermatophyta</taxon>
        <taxon>Magnoliopsida</taxon>
        <taxon>eudicotyledons</taxon>
        <taxon>Gunneridae</taxon>
        <taxon>Pentapetalae</taxon>
        <taxon>rosids</taxon>
        <taxon>fabids</taxon>
        <taxon>Fabales</taxon>
        <taxon>Fabaceae</taxon>
        <taxon>Papilionoideae</taxon>
        <taxon>50 kb inversion clade</taxon>
        <taxon>NPAAA clade</taxon>
        <taxon>Hologalegina</taxon>
        <taxon>IRL clade</taxon>
        <taxon>Trifolieae</taxon>
        <taxon>Trifolium</taxon>
    </lineage>
</organism>
<comment type="caution">
    <text evidence="1">The sequence shown here is derived from an EMBL/GenBank/DDBJ whole genome shotgun (WGS) entry which is preliminary data.</text>
</comment>
<keyword evidence="1" id="KW-0436">Ligase</keyword>
<accession>A0A392MFD5</accession>
<protein>
    <submittedName>
        <fullName evidence="1">Ubiquitin-protein ligase</fullName>
    </submittedName>
</protein>
<dbReference type="EMBL" id="LXQA010007701">
    <property type="protein sequence ID" value="MCH84974.1"/>
    <property type="molecule type" value="Genomic_DNA"/>
</dbReference>
<reference evidence="1 2" key="1">
    <citation type="journal article" date="2018" name="Front. Plant Sci.">
        <title>Red Clover (Trifolium pratense) and Zigzag Clover (T. medium) - A Picture of Genomic Similarities and Differences.</title>
        <authorList>
            <person name="Dluhosova J."/>
            <person name="Istvanek J."/>
            <person name="Nedelnik J."/>
            <person name="Repkova J."/>
        </authorList>
    </citation>
    <scope>NUCLEOTIDE SEQUENCE [LARGE SCALE GENOMIC DNA]</scope>
    <source>
        <strain evidence="2">cv. 10/8</strain>
        <tissue evidence="1">Leaf</tissue>
    </source>
</reference>
<proteinExistence type="predicted"/>
<keyword evidence="2" id="KW-1185">Reference proteome</keyword>
<name>A0A392MFD5_9FABA</name>
<evidence type="ECO:0000313" key="2">
    <source>
        <dbReference type="Proteomes" id="UP000265520"/>
    </source>
</evidence>
<evidence type="ECO:0000313" key="1">
    <source>
        <dbReference type="EMBL" id="MCH84974.1"/>
    </source>
</evidence>